<dbReference type="EMBL" id="NSLI01000002">
    <property type="protein sequence ID" value="PAX08648.1"/>
    <property type="molecule type" value="Genomic_DNA"/>
</dbReference>
<evidence type="ECO:0000256" key="6">
    <source>
        <dbReference type="ARBA" id="ARBA00032162"/>
    </source>
</evidence>
<sequence>MSDRLLSSERLIQGWFDVLRLRMALGGREVDRLLVEHPSGAAVLAYDPDRWVAMVVRETRAAVLRVGAAPLDEVVAGVAEDRDFVGTARREALEEAGLELRDLEPVARIWMTPSSTTERVHLFLAAYSPADRVALGGGLAEEDERVEAREVPLAELWRAAEAELVDAKTFMLLQALRIRRPELFD</sequence>
<organism evidence="9 10">
    <name type="scientific">Sphingomonas lenta</name>
    <dbReference type="NCBI Taxonomy" id="1141887"/>
    <lineage>
        <taxon>Bacteria</taxon>
        <taxon>Pseudomonadati</taxon>
        <taxon>Pseudomonadota</taxon>
        <taxon>Alphaproteobacteria</taxon>
        <taxon>Sphingomonadales</taxon>
        <taxon>Sphingomonadaceae</taxon>
        <taxon>Sphingomonas</taxon>
    </lineage>
</organism>
<dbReference type="SUPFAM" id="SSF55811">
    <property type="entry name" value="Nudix"/>
    <property type="match status" value="1"/>
</dbReference>
<dbReference type="InterPro" id="IPR000086">
    <property type="entry name" value="NUDIX_hydrolase_dom"/>
</dbReference>
<protein>
    <recommendedName>
        <fullName evidence="4">GDP-mannose pyrophosphatase</fullName>
    </recommendedName>
    <alternativeName>
        <fullName evidence="6">GDP-mannose hydrolase</fullName>
    </alternativeName>
    <alternativeName>
        <fullName evidence="7">GDPMK</fullName>
    </alternativeName>
</protein>
<dbReference type="PROSITE" id="PS51462">
    <property type="entry name" value="NUDIX"/>
    <property type="match status" value="1"/>
</dbReference>
<reference evidence="10" key="1">
    <citation type="submission" date="2017-09" db="EMBL/GenBank/DDBJ databases">
        <authorList>
            <person name="Feng G."/>
            <person name="Zhu H."/>
        </authorList>
    </citation>
    <scope>NUCLEOTIDE SEQUENCE [LARGE SCALE GENOMIC DNA]</scope>
    <source>
        <strain evidence="10">1PNM-20</strain>
    </source>
</reference>
<comment type="cofactor">
    <cofactor evidence="2">
        <name>Mg(2+)</name>
        <dbReference type="ChEBI" id="CHEBI:18420"/>
    </cofactor>
</comment>
<evidence type="ECO:0000256" key="4">
    <source>
        <dbReference type="ARBA" id="ARBA00016377"/>
    </source>
</evidence>
<dbReference type="InterPro" id="IPR015797">
    <property type="entry name" value="NUDIX_hydrolase-like_dom_sf"/>
</dbReference>
<evidence type="ECO:0000259" key="8">
    <source>
        <dbReference type="PROSITE" id="PS51462"/>
    </source>
</evidence>
<evidence type="ECO:0000256" key="1">
    <source>
        <dbReference type="ARBA" id="ARBA00000847"/>
    </source>
</evidence>
<dbReference type="Proteomes" id="UP000218151">
    <property type="component" value="Unassembled WGS sequence"/>
</dbReference>
<comment type="catalytic activity">
    <reaction evidence="1">
        <text>GDP-alpha-D-mannose + H2O = alpha-D-mannose 1-phosphate + GMP + 2 H(+)</text>
        <dbReference type="Rhea" id="RHEA:27978"/>
        <dbReference type="ChEBI" id="CHEBI:15377"/>
        <dbReference type="ChEBI" id="CHEBI:15378"/>
        <dbReference type="ChEBI" id="CHEBI:57527"/>
        <dbReference type="ChEBI" id="CHEBI:58115"/>
        <dbReference type="ChEBI" id="CHEBI:58409"/>
    </reaction>
</comment>
<dbReference type="GO" id="GO:0006753">
    <property type="term" value="P:nucleoside phosphate metabolic process"/>
    <property type="evidence" value="ECO:0007669"/>
    <property type="project" value="TreeGrafter"/>
</dbReference>
<keyword evidence="5" id="KW-0378">Hydrolase</keyword>
<dbReference type="Pfam" id="PF00293">
    <property type="entry name" value="NUDIX"/>
    <property type="match status" value="1"/>
</dbReference>
<evidence type="ECO:0000313" key="10">
    <source>
        <dbReference type="Proteomes" id="UP000218151"/>
    </source>
</evidence>
<dbReference type="PANTHER" id="PTHR11839:SF18">
    <property type="entry name" value="NUDIX HYDROLASE DOMAIN-CONTAINING PROTEIN"/>
    <property type="match status" value="1"/>
</dbReference>
<dbReference type="PANTHER" id="PTHR11839">
    <property type="entry name" value="UDP/ADP-SUGAR PYROPHOSPHATASE"/>
    <property type="match status" value="1"/>
</dbReference>
<evidence type="ECO:0000256" key="5">
    <source>
        <dbReference type="ARBA" id="ARBA00022801"/>
    </source>
</evidence>
<comment type="caution">
    <text evidence="9">The sequence shown here is derived from an EMBL/GenBank/DDBJ whole genome shotgun (WGS) entry which is preliminary data.</text>
</comment>
<dbReference type="Gene3D" id="3.90.79.10">
    <property type="entry name" value="Nucleoside Triphosphate Pyrophosphohydrolase"/>
    <property type="match status" value="1"/>
</dbReference>
<comment type="similarity">
    <text evidence="3">Belongs to the Nudix hydrolase family. NudK subfamily.</text>
</comment>
<evidence type="ECO:0000256" key="2">
    <source>
        <dbReference type="ARBA" id="ARBA00001946"/>
    </source>
</evidence>
<proteinExistence type="inferred from homology"/>
<accession>A0A2A2SHF2</accession>
<name>A0A2A2SHF2_9SPHN</name>
<gene>
    <name evidence="9" type="ORF">CKY28_04540</name>
</gene>
<dbReference type="AlphaFoldDB" id="A0A2A2SHF2"/>
<keyword evidence="10" id="KW-1185">Reference proteome</keyword>
<evidence type="ECO:0000256" key="3">
    <source>
        <dbReference type="ARBA" id="ARBA00007275"/>
    </source>
</evidence>
<dbReference type="RefSeq" id="WP_095997159.1">
    <property type="nucleotide sequence ID" value="NZ_NSLI01000002.1"/>
</dbReference>
<evidence type="ECO:0000256" key="7">
    <source>
        <dbReference type="ARBA" id="ARBA00032272"/>
    </source>
</evidence>
<dbReference type="GO" id="GO:0005829">
    <property type="term" value="C:cytosol"/>
    <property type="evidence" value="ECO:0007669"/>
    <property type="project" value="TreeGrafter"/>
</dbReference>
<dbReference type="OrthoDB" id="5292471at2"/>
<evidence type="ECO:0000313" key="9">
    <source>
        <dbReference type="EMBL" id="PAX08648.1"/>
    </source>
</evidence>
<dbReference type="GO" id="GO:0016787">
    <property type="term" value="F:hydrolase activity"/>
    <property type="evidence" value="ECO:0007669"/>
    <property type="project" value="UniProtKB-KW"/>
</dbReference>
<feature type="domain" description="Nudix hydrolase" evidence="8">
    <location>
        <begin position="36"/>
        <end position="177"/>
    </location>
</feature>
<dbReference type="GO" id="GO:0019693">
    <property type="term" value="P:ribose phosphate metabolic process"/>
    <property type="evidence" value="ECO:0007669"/>
    <property type="project" value="TreeGrafter"/>
</dbReference>